<dbReference type="PROSITE" id="PS50111">
    <property type="entry name" value="CHEMOTAXIS_TRANSDUC_2"/>
    <property type="match status" value="1"/>
</dbReference>
<dbReference type="SUPFAM" id="SSF103190">
    <property type="entry name" value="Sensory domain-like"/>
    <property type="match status" value="1"/>
</dbReference>
<dbReference type="Gene3D" id="1.10.287.950">
    <property type="entry name" value="Methyl-accepting chemotaxis protein"/>
    <property type="match status" value="1"/>
</dbReference>
<dbReference type="InterPro" id="IPR000727">
    <property type="entry name" value="T_SNARE_dom"/>
</dbReference>
<keyword evidence="3 5" id="KW-0807">Transducer</keyword>
<dbReference type="InterPro" id="IPR029151">
    <property type="entry name" value="Sensor-like_sf"/>
</dbReference>
<gene>
    <name evidence="11" type="ORF">SIID45300_02506</name>
</gene>
<keyword evidence="2" id="KW-0997">Cell inner membrane</keyword>
<dbReference type="Gene3D" id="6.10.340.10">
    <property type="match status" value="1"/>
</dbReference>
<sequence length="775" mass="83969">MQWRHGLRFKILSVILLSMAIMGGVLSYLGYRDARIAVIRKSEEKAQVFGGIVEQQIQSRGVDLSLAVEALLNGQELVRAFAQRDRESLARMTAPFFKERLDPHYKIDQFQFHLPPAISFLRAHKPSQFGDDLSAFRKTVVVANERRQPVVGLEVGRAGPGLRVVYPVFHNKEHIGSVELGGSLGDIFDVARKTTGMAFAIGIHDPVFKAVKRSVDEKNDVVVSDLIYYEFSDPLVRTLLPLAGTGSDSNTVILDRGRSWIASGFPLRDFGGTIIGQVRVFNDVTELLAEARSSAWNKIVVIVVLVLLSSLALFAMIRLLVLVPVKRLVAFSGRLAQGDLTVTIRHDRKDEFGVLFRSMEEMVQHLRALITGIVDHAGRLSDSAEDLNRVAGDLDQGATGLHDKGKRGLAFSIELRGDMSGVDQAVRAMTHSMEEVLRSAQEINNNMGTISAAAEEASASLSTVANSAGTLSNGMSGVLGASERSSANMSGVAQSVEVMNTSLAGVRERCSEAAEASEEARRAVEANAEVMARLVDSVREVGNVVGLIQSIAEQTNMLALNASIEAAGAGESGKGFAVVANEVKELARQTGHATGEIHGRIEQIQDYMEHVSRAMEGVDRRVYRIREVNGEILDAMVDQSRTVHGISGSMDATAGETEEATRLVGEITREVEEVSRSVQEIALGINEVTRNVSSASRGVDGMTRSVETTSAHGDVIGTSVEGTILHSEELGGHMQEVLVAAEQMRGISATVTARARTAEEIVARLEEELKRFRLN</sequence>
<feature type="domain" description="Methyl-accepting transducer" evidence="8">
    <location>
        <begin position="453"/>
        <end position="682"/>
    </location>
</feature>
<accession>A0ABQ0CBA8</accession>
<dbReference type="Pfam" id="PF14827">
    <property type="entry name" value="dCache_3"/>
    <property type="match status" value="1"/>
</dbReference>
<dbReference type="Pfam" id="PF00672">
    <property type="entry name" value="HAMP"/>
    <property type="match status" value="1"/>
</dbReference>
<dbReference type="RefSeq" id="WP_420905841.1">
    <property type="nucleotide sequence ID" value="NZ_BAAFGK010000004.1"/>
</dbReference>
<evidence type="ECO:0000259" key="9">
    <source>
        <dbReference type="PROSITE" id="PS50192"/>
    </source>
</evidence>
<evidence type="ECO:0000256" key="2">
    <source>
        <dbReference type="ARBA" id="ARBA00022519"/>
    </source>
</evidence>
<evidence type="ECO:0008006" key="13">
    <source>
        <dbReference type="Google" id="ProtNLM"/>
    </source>
</evidence>
<organism evidence="11 12">
    <name type="scientific">Candidatus Magnetaquiglobus chichijimensis</name>
    <dbReference type="NCBI Taxonomy" id="3141448"/>
    <lineage>
        <taxon>Bacteria</taxon>
        <taxon>Pseudomonadati</taxon>
        <taxon>Pseudomonadota</taxon>
        <taxon>Magnetococcia</taxon>
        <taxon>Magnetococcales</taxon>
        <taxon>Candidatus Magnetaquicoccaceae</taxon>
        <taxon>Candidatus Magnetaquiglobus</taxon>
    </lineage>
</organism>
<evidence type="ECO:0000313" key="12">
    <source>
        <dbReference type="Proteomes" id="UP001628193"/>
    </source>
</evidence>
<dbReference type="InterPro" id="IPR004089">
    <property type="entry name" value="MCPsignal_dom"/>
</dbReference>
<dbReference type="PANTHER" id="PTHR32089:SF112">
    <property type="entry name" value="LYSOZYME-LIKE PROTEIN-RELATED"/>
    <property type="match status" value="1"/>
</dbReference>
<evidence type="ECO:0000256" key="4">
    <source>
        <dbReference type="ARBA" id="ARBA00029447"/>
    </source>
</evidence>
<evidence type="ECO:0000256" key="1">
    <source>
        <dbReference type="ARBA" id="ARBA00004429"/>
    </source>
</evidence>
<keyword evidence="6" id="KW-0175">Coiled coil</keyword>
<keyword evidence="12" id="KW-1185">Reference proteome</keyword>
<keyword evidence="7" id="KW-0472">Membrane</keyword>
<name>A0ABQ0CBA8_9PROT</name>
<dbReference type="PROSITE" id="PS50885">
    <property type="entry name" value="HAMP"/>
    <property type="match status" value="1"/>
</dbReference>
<dbReference type="EMBL" id="BAAFGK010000004">
    <property type="protein sequence ID" value="GAB0058162.1"/>
    <property type="molecule type" value="Genomic_DNA"/>
</dbReference>
<dbReference type="SMART" id="SM00283">
    <property type="entry name" value="MA"/>
    <property type="match status" value="1"/>
</dbReference>
<dbReference type="SUPFAM" id="SSF158472">
    <property type="entry name" value="HAMP domain-like"/>
    <property type="match status" value="1"/>
</dbReference>
<feature type="coiled-coil region" evidence="6">
    <location>
        <begin position="748"/>
        <end position="775"/>
    </location>
</feature>
<feature type="transmembrane region" description="Helical" evidence="7">
    <location>
        <begin position="12"/>
        <end position="31"/>
    </location>
</feature>
<dbReference type="Pfam" id="PF00015">
    <property type="entry name" value="MCPsignal"/>
    <property type="match status" value="1"/>
</dbReference>
<dbReference type="InterPro" id="IPR029150">
    <property type="entry name" value="dCache_3"/>
</dbReference>
<dbReference type="InterPro" id="IPR003660">
    <property type="entry name" value="HAMP_dom"/>
</dbReference>
<reference evidence="11 12" key="1">
    <citation type="submission" date="2024-09" db="EMBL/GenBank/DDBJ databases">
        <title>Draft genome sequence of Candidatus Magnetaquicoccaceae bacterium FCR-1.</title>
        <authorList>
            <person name="Shimoshige H."/>
            <person name="Shimamura S."/>
            <person name="Taoka A."/>
            <person name="Kobayashi H."/>
            <person name="Maekawa T."/>
        </authorList>
    </citation>
    <scope>NUCLEOTIDE SEQUENCE [LARGE SCALE GENOMIC DNA]</scope>
    <source>
        <strain evidence="11 12">FCR-1</strain>
    </source>
</reference>
<dbReference type="PROSITE" id="PS50192">
    <property type="entry name" value="T_SNARE"/>
    <property type="match status" value="1"/>
</dbReference>
<keyword evidence="7" id="KW-0812">Transmembrane</keyword>
<keyword evidence="2" id="KW-1003">Cell membrane</keyword>
<dbReference type="CDD" id="cd06225">
    <property type="entry name" value="HAMP"/>
    <property type="match status" value="1"/>
</dbReference>
<dbReference type="Proteomes" id="UP001628193">
    <property type="component" value="Unassembled WGS sequence"/>
</dbReference>
<evidence type="ECO:0000256" key="3">
    <source>
        <dbReference type="ARBA" id="ARBA00023224"/>
    </source>
</evidence>
<evidence type="ECO:0000256" key="5">
    <source>
        <dbReference type="PROSITE-ProRule" id="PRU00284"/>
    </source>
</evidence>
<proteinExistence type="inferred from homology"/>
<dbReference type="SMART" id="SM00304">
    <property type="entry name" value="HAMP"/>
    <property type="match status" value="1"/>
</dbReference>
<evidence type="ECO:0000259" key="10">
    <source>
        <dbReference type="PROSITE" id="PS50885"/>
    </source>
</evidence>
<feature type="transmembrane region" description="Helical" evidence="7">
    <location>
        <begin position="299"/>
        <end position="321"/>
    </location>
</feature>
<evidence type="ECO:0000259" key="8">
    <source>
        <dbReference type="PROSITE" id="PS50111"/>
    </source>
</evidence>
<protein>
    <recommendedName>
        <fullName evidence="13">Methyl-accepting chemotaxis protein</fullName>
    </recommendedName>
</protein>
<comment type="caution">
    <text evidence="11">The sequence shown here is derived from an EMBL/GenBank/DDBJ whole genome shotgun (WGS) entry which is preliminary data.</text>
</comment>
<dbReference type="SUPFAM" id="SSF58104">
    <property type="entry name" value="Methyl-accepting chemotaxis protein (MCP) signaling domain"/>
    <property type="match status" value="2"/>
</dbReference>
<dbReference type="PANTHER" id="PTHR32089">
    <property type="entry name" value="METHYL-ACCEPTING CHEMOTAXIS PROTEIN MCPB"/>
    <property type="match status" value="1"/>
</dbReference>
<evidence type="ECO:0000256" key="6">
    <source>
        <dbReference type="SAM" id="Coils"/>
    </source>
</evidence>
<evidence type="ECO:0000256" key="7">
    <source>
        <dbReference type="SAM" id="Phobius"/>
    </source>
</evidence>
<feature type="domain" description="T-SNARE coiled-coil homology" evidence="9">
    <location>
        <begin position="605"/>
        <end position="667"/>
    </location>
</feature>
<comment type="similarity">
    <text evidence="4">Belongs to the methyl-accepting chemotaxis (MCP) protein family.</text>
</comment>
<evidence type="ECO:0000313" key="11">
    <source>
        <dbReference type="EMBL" id="GAB0058162.1"/>
    </source>
</evidence>
<comment type="subcellular location">
    <subcellularLocation>
        <location evidence="1">Cell inner membrane</location>
        <topology evidence="1">Multi-pass membrane protein</topology>
    </subcellularLocation>
</comment>
<keyword evidence="7" id="KW-1133">Transmembrane helix</keyword>
<feature type="domain" description="HAMP" evidence="10">
    <location>
        <begin position="319"/>
        <end position="371"/>
    </location>
</feature>